<evidence type="ECO:0000313" key="1">
    <source>
        <dbReference type="EMBL" id="AGR48607.1"/>
    </source>
</evidence>
<organism evidence="1 2">
    <name type="scientific">Microcystis phage MaMV-DC</name>
    <dbReference type="NCBI Taxonomy" id="1357715"/>
    <lineage>
        <taxon>Viruses</taxon>
        <taxon>Duplodnaviria</taxon>
        <taxon>Heunggongvirae</taxon>
        <taxon>Uroviricota</taxon>
        <taxon>Caudoviricetes</taxon>
        <taxon>Fukuivirus</taxon>
        <taxon>Fukuivirus MVDC</taxon>
    </lineage>
</organism>
<name>A0A075BS47_9CAUD</name>
<accession>A0A075BS47</accession>
<reference evidence="1 2" key="1">
    <citation type="submission" date="2013-07" db="EMBL/GenBank/DDBJ databases">
        <title>Sequencing and analysis of the complete genome of Microcystis aeruginosa phage MaMV-DC.</title>
        <authorList>
            <person name="Ou T."/>
            <person name="Li S.H."/>
            <person name="Zhang Q.Y."/>
        </authorList>
    </citation>
    <scope>NUCLEOTIDE SEQUENCE [LARGE SCALE GENOMIC DNA]</scope>
</reference>
<dbReference type="GeneID" id="26643220"/>
<dbReference type="RefSeq" id="YP_009217726.1">
    <property type="nucleotide sequence ID" value="NC_029002.1"/>
</dbReference>
<protein>
    <submittedName>
        <fullName evidence="1">Uncharacterized protein</fullName>
    </submittedName>
</protein>
<dbReference type="Proteomes" id="UP000028567">
    <property type="component" value="Segment"/>
</dbReference>
<proteinExistence type="predicted"/>
<keyword evidence="2" id="KW-1185">Reference proteome</keyword>
<dbReference type="EMBL" id="KF356199">
    <property type="protein sequence ID" value="AGR48607.1"/>
    <property type="molecule type" value="Genomic_DNA"/>
</dbReference>
<evidence type="ECO:0000313" key="2">
    <source>
        <dbReference type="Proteomes" id="UP000028567"/>
    </source>
</evidence>
<gene>
    <name evidence="1" type="ORF">MaMVDC_42</name>
</gene>
<sequence>MTIFKPYRLTGVPSLPCEPNAVFFVAPQGKPNYVEIYVSNNAGTALKRLLTDVDIQALIDASIAGLSGEMPVVADIAARNALSPTKNTQVLVLDATGDPTVTSGAATYLYRIATTSWIKLNEAESLDLVLQWANIQGKPTSSPTAIDTAVSNSHTHTNKTQLDKIGENADGFFTYNNAFPKIGWEGPNAW</sequence>
<dbReference type="KEGG" id="vg:26643220"/>